<dbReference type="AlphaFoldDB" id="A0A1J5PTB3"/>
<dbReference type="InterPro" id="IPR029033">
    <property type="entry name" value="His_PPase_superfam"/>
</dbReference>
<reference evidence="1" key="1">
    <citation type="submission" date="2016-10" db="EMBL/GenBank/DDBJ databases">
        <title>Sequence of Gallionella enrichment culture.</title>
        <authorList>
            <person name="Poehlein A."/>
            <person name="Muehling M."/>
            <person name="Daniel R."/>
        </authorList>
    </citation>
    <scope>NUCLEOTIDE SEQUENCE</scope>
</reference>
<keyword evidence="1" id="KW-0378">Hydrolase</keyword>
<dbReference type="EMBL" id="MLJW01006350">
    <property type="protein sequence ID" value="OIQ66805.1"/>
    <property type="molecule type" value="Genomic_DNA"/>
</dbReference>
<protein>
    <submittedName>
        <fullName evidence="1">Phosphoserine phosphatase 1</fullName>
        <ecNumber evidence="1">3.1.3.3</ecNumber>
    </submittedName>
</protein>
<sequence>MTLWLVRHAQPLIEPGVCYGALDVPADASATRLAAQALAAVLPLDVLVVSSPLQRCELLMQTLQALRPDLSYKTETCSAEINFGCWEGLRWSAIPRHEFDRWTADFWKHRFGGTESLADFMGRVAGVWDAARHDGANTQAWITHAGVIRAAQLLAQGVRRIDHATQWSVCVPGFGQWCCL</sequence>
<dbReference type="Pfam" id="PF00300">
    <property type="entry name" value="His_Phos_1"/>
    <property type="match status" value="1"/>
</dbReference>
<accession>A0A1J5PTB3</accession>
<dbReference type="EC" id="3.1.3.3" evidence="1"/>
<name>A0A1J5PTB3_9ZZZZ</name>
<comment type="caution">
    <text evidence="1">The sequence shown here is derived from an EMBL/GenBank/DDBJ whole genome shotgun (WGS) entry which is preliminary data.</text>
</comment>
<proteinExistence type="predicted"/>
<gene>
    <name evidence="1" type="primary">pspA_12</name>
    <name evidence="1" type="ORF">GALL_516240</name>
</gene>
<dbReference type="GO" id="GO:0016787">
    <property type="term" value="F:hydrolase activity"/>
    <property type="evidence" value="ECO:0007669"/>
    <property type="project" value="UniProtKB-KW"/>
</dbReference>
<dbReference type="InterPro" id="IPR013078">
    <property type="entry name" value="His_Pase_superF_clade-1"/>
</dbReference>
<evidence type="ECO:0000313" key="1">
    <source>
        <dbReference type="EMBL" id="OIQ66805.1"/>
    </source>
</evidence>
<dbReference type="SUPFAM" id="SSF53254">
    <property type="entry name" value="Phosphoglycerate mutase-like"/>
    <property type="match status" value="1"/>
</dbReference>
<dbReference type="Gene3D" id="3.40.50.1240">
    <property type="entry name" value="Phosphoglycerate mutase-like"/>
    <property type="match status" value="1"/>
</dbReference>
<dbReference type="SMART" id="SM00855">
    <property type="entry name" value="PGAM"/>
    <property type="match status" value="1"/>
</dbReference>
<organism evidence="1">
    <name type="scientific">mine drainage metagenome</name>
    <dbReference type="NCBI Taxonomy" id="410659"/>
    <lineage>
        <taxon>unclassified sequences</taxon>
        <taxon>metagenomes</taxon>
        <taxon>ecological metagenomes</taxon>
    </lineage>
</organism>